<dbReference type="AlphaFoldDB" id="A0A554X2T5"/>
<name>A0A554X2T5_9BURK</name>
<gene>
    <name evidence="2" type="ORF">Tther_01134</name>
</gene>
<evidence type="ECO:0000313" key="3">
    <source>
        <dbReference type="Proteomes" id="UP000318542"/>
    </source>
</evidence>
<comment type="caution">
    <text evidence="2">The sequence shown here is derived from an EMBL/GenBank/DDBJ whole genome shotgun (WGS) entry which is preliminary data.</text>
</comment>
<dbReference type="GO" id="GO:0042597">
    <property type="term" value="C:periplasmic space"/>
    <property type="evidence" value="ECO:0007669"/>
    <property type="project" value="InterPro"/>
</dbReference>
<dbReference type="Pfam" id="PF13801">
    <property type="entry name" value="Metal_resist"/>
    <property type="match status" value="1"/>
</dbReference>
<dbReference type="InterPro" id="IPR012899">
    <property type="entry name" value="LTXXQ"/>
</dbReference>
<dbReference type="OrthoDB" id="8589301at2"/>
<dbReference type="EMBL" id="VJOL01000016">
    <property type="protein sequence ID" value="TSE30144.1"/>
    <property type="molecule type" value="Genomic_DNA"/>
</dbReference>
<dbReference type="Gene3D" id="1.20.120.1490">
    <property type="match status" value="1"/>
</dbReference>
<feature type="compositionally biased region" description="Basic and acidic residues" evidence="1">
    <location>
        <begin position="176"/>
        <end position="196"/>
    </location>
</feature>
<reference evidence="2 3" key="1">
    <citation type="submission" date="2019-07" db="EMBL/GenBank/DDBJ databases">
        <title>Tepidimonas thermarum AA-1 draft genome.</title>
        <authorList>
            <person name="Da Costa M.S."/>
            <person name="Froufe H.J.C."/>
            <person name="Egas C."/>
            <person name="Albuquerque L."/>
        </authorList>
    </citation>
    <scope>NUCLEOTIDE SEQUENCE [LARGE SCALE GENOMIC DNA]</scope>
    <source>
        <strain evidence="2 3">AA-1</strain>
    </source>
</reference>
<evidence type="ECO:0000313" key="2">
    <source>
        <dbReference type="EMBL" id="TSE30144.1"/>
    </source>
</evidence>
<accession>A0A554X2T5</accession>
<organism evidence="2 3">
    <name type="scientific">Tepidimonas thermarum</name>
    <dbReference type="NCBI Taxonomy" id="335431"/>
    <lineage>
        <taxon>Bacteria</taxon>
        <taxon>Pseudomonadati</taxon>
        <taxon>Pseudomonadota</taxon>
        <taxon>Betaproteobacteria</taxon>
        <taxon>Burkholderiales</taxon>
        <taxon>Tepidimonas</taxon>
    </lineage>
</organism>
<dbReference type="RefSeq" id="WP_143901796.1">
    <property type="nucleotide sequence ID" value="NZ_VJOL01000016.1"/>
</dbReference>
<proteinExistence type="predicted"/>
<dbReference type="CDD" id="cd09916">
    <property type="entry name" value="CpxP_like"/>
    <property type="match status" value="1"/>
</dbReference>
<keyword evidence="3" id="KW-1185">Reference proteome</keyword>
<dbReference type="InterPro" id="IPR025961">
    <property type="entry name" value="Metal_resist"/>
</dbReference>
<feature type="region of interest" description="Disordered" evidence="1">
    <location>
        <begin position="166"/>
        <end position="196"/>
    </location>
</feature>
<protein>
    <submittedName>
        <fullName evidence="2">Heavy-metal resistance</fullName>
    </submittedName>
</protein>
<sequence length="196" mass="21491">MSRSNVVWSVRGRALVLGTALAISTLAASGAWAHGMRPDAGPQGPGMGAPMGPLAGVLLHDPAHLDRRLERLGERLNLQPEQRTQLRSIAQRTAQDVAPLREQAQQLRDERRRLWTQPTLDEAAITALRERSTALHAQLAQRIEQGLLEAARVLTPEQRQRLAAFTAQRGAHRHGGHGDGPPHRRHGEPRDLPGRG</sequence>
<evidence type="ECO:0000256" key="1">
    <source>
        <dbReference type="SAM" id="MobiDB-lite"/>
    </source>
</evidence>
<dbReference type="Proteomes" id="UP000318542">
    <property type="component" value="Unassembled WGS sequence"/>
</dbReference>